<dbReference type="Pfam" id="PF03779">
    <property type="entry name" value="SPW"/>
    <property type="match status" value="1"/>
</dbReference>
<dbReference type="RefSeq" id="WP_167928237.1">
    <property type="nucleotide sequence ID" value="NZ_JAATVY010000028.1"/>
</dbReference>
<gene>
    <name evidence="3" type="ORF">HC031_26965</name>
</gene>
<protein>
    <submittedName>
        <fullName evidence="3">SPW repeat protein</fullName>
    </submittedName>
</protein>
<dbReference type="EMBL" id="JAATVY010000028">
    <property type="protein sequence ID" value="NJC73335.1"/>
    <property type="molecule type" value="Genomic_DNA"/>
</dbReference>
<proteinExistence type="predicted"/>
<feature type="transmembrane region" description="Helical" evidence="1">
    <location>
        <begin position="65"/>
        <end position="83"/>
    </location>
</feature>
<organism evidence="3 4">
    <name type="scientific">Planosporangium thailandense</name>
    <dbReference type="NCBI Taxonomy" id="765197"/>
    <lineage>
        <taxon>Bacteria</taxon>
        <taxon>Bacillati</taxon>
        <taxon>Actinomycetota</taxon>
        <taxon>Actinomycetes</taxon>
        <taxon>Micromonosporales</taxon>
        <taxon>Micromonosporaceae</taxon>
        <taxon>Planosporangium</taxon>
    </lineage>
</organism>
<name>A0ABX0Y4K2_9ACTN</name>
<dbReference type="InterPro" id="IPR005530">
    <property type="entry name" value="SPW"/>
</dbReference>
<keyword evidence="1" id="KW-0472">Membrane</keyword>
<feature type="transmembrane region" description="Helical" evidence="1">
    <location>
        <begin position="90"/>
        <end position="110"/>
    </location>
</feature>
<sequence>MVRPSVSIEDHPEIAELRERFDRVAETPAAKSVDSIAVLAGVWLAISPWVVNFRGFNFNLAVNDLITGIAVAIMGLAFATVWGRSHGLSFTVPVIGLWTIAAPWAVRGGAVTAGTLANNVATGLVILAVGLAAASMARTMKSPVRR</sequence>
<keyword evidence="4" id="KW-1185">Reference proteome</keyword>
<dbReference type="Proteomes" id="UP000722989">
    <property type="component" value="Unassembled WGS sequence"/>
</dbReference>
<evidence type="ECO:0000259" key="2">
    <source>
        <dbReference type="Pfam" id="PF03779"/>
    </source>
</evidence>
<evidence type="ECO:0000256" key="1">
    <source>
        <dbReference type="SAM" id="Phobius"/>
    </source>
</evidence>
<feature type="domain" description="SPW repeat-containing integral membrane" evidence="2">
    <location>
        <begin position="34"/>
        <end position="131"/>
    </location>
</feature>
<keyword evidence="1" id="KW-1133">Transmembrane helix</keyword>
<reference evidence="3 4" key="1">
    <citation type="submission" date="2020-03" db="EMBL/GenBank/DDBJ databases">
        <title>WGS of the type strain of Planosporangium spp.</title>
        <authorList>
            <person name="Thawai C."/>
        </authorList>
    </citation>
    <scope>NUCLEOTIDE SEQUENCE [LARGE SCALE GENOMIC DNA]</scope>
    <source>
        <strain evidence="3 4">TBRC 5610</strain>
    </source>
</reference>
<comment type="caution">
    <text evidence="3">The sequence shown here is derived from an EMBL/GenBank/DDBJ whole genome shotgun (WGS) entry which is preliminary data.</text>
</comment>
<feature type="transmembrane region" description="Helical" evidence="1">
    <location>
        <begin position="33"/>
        <end position="53"/>
    </location>
</feature>
<accession>A0ABX0Y4K2</accession>
<evidence type="ECO:0000313" key="3">
    <source>
        <dbReference type="EMBL" id="NJC73335.1"/>
    </source>
</evidence>
<keyword evidence="1" id="KW-0812">Transmembrane</keyword>
<feature type="transmembrane region" description="Helical" evidence="1">
    <location>
        <begin position="116"/>
        <end position="137"/>
    </location>
</feature>
<evidence type="ECO:0000313" key="4">
    <source>
        <dbReference type="Proteomes" id="UP000722989"/>
    </source>
</evidence>